<evidence type="ECO:0000256" key="1">
    <source>
        <dbReference type="ARBA" id="ARBA00007169"/>
    </source>
</evidence>
<dbReference type="GO" id="GO:0016787">
    <property type="term" value="F:hydrolase activity"/>
    <property type="evidence" value="ECO:0007669"/>
    <property type="project" value="UniProtKB-KW"/>
</dbReference>
<reference evidence="3" key="2">
    <citation type="submission" date="2020-09" db="EMBL/GenBank/DDBJ databases">
        <authorList>
            <person name="Sun Q."/>
            <person name="Zhou Y."/>
        </authorList>
    </citation>
    <scope>NUCLEOTIDE SEQUENCE</scope>
    <source>
        <strain evidence="3">CGMCC 4.7110</strain>
    </source>
</reference>
<accession>A0A918CTH3</accession>
<organism evidence="3 4">
    <name type="scientific">Streptomyces fuscichromogenes</name>
    <dbReference type="NCBI Taxonomy" id="1324013"/>
    <lineage>
        <taxon>Bacteria</taxon>
        <taxon>Bacillati</taxon>
        <taxon>Actinomycetota</taxon>
        <taxon>Actinomycetes</taxon>
        <taxon>Kitasatosporales</taxon>
        <taxon>Streptomycetaceae</taxon>
        <taxon>Streptomyces</taxon>
    </lineage>
</organism>
<dbReference type="GO" id="GO:0008610">
    <property type="term" value="P:lipid biosynthetic process"/>
    <property type="evidence" value="ECO:0007669"/>
    <property type="project" value="TreeGrafter"/>
</dbReference>
<dbReference type="PANTHER" id="PTHR11487:SF0">
    <property type="entry name" value="S-ACYL FATTY ACID SYNTHASE THIOESTERASE, MEDIUM CHAIN"/>
    <property type="match status" value="1"/>
</dbReference>
<evidence type="ECO:0000313" key="3">
    <source>
        <dbReference type="EMBL" id="GGN22393.1"/>
    </source>
</evidence>
<evidence type="ECO:0000313" key="4">
    <source>
        <dbReference type="Proteomes" id="UP000653411"/>
    </source>
</evidence>
<dbReference type="EMBL" id="BMML01000012">
    <property type="protein sequence ID" value="GGN22393.1"/>
    <property type="molecule type" value="Genomic_DNA"/>
</dbReference>
<name>A0A918CTH3_9ACTN</name>
<reference evidence="3" key="1">
    <citation type="journal article" date="2014" name="Int. J. Syst. Evol. Microbiol.">
        <title>Complete genome sequence of Corynebacterium casei LMG S-19264T (=DSM 44701T), isolated from a smear-ripened cheese.</title>
        <authorList>
            <consortium name="US DOE Joint Genome Institute (JGI-PGF)"/>
            <person name="Walter F."/>
            <person name="Albersmeier A."/>
            <person name="Kalinowski J."/>
            <person name="Ruckert C."/>
        </authorList>
    </citation>
    <scope>NUCLEOTIDE SEQUENCE</scope>
    <source>
        <strain evidence="3">CGMCC 4.7110</strain>
    </source>
</reference>
<keyword evidence="4" id="KW-1185">Reference proteome</keyword>
<dbReference type="Gene3D" id="3.40.50.1820">
    <property type="entry name" value="alpha/beta hydrolase"/>
    <property type="match status" value="1"/>
</dbReference>
<proteinExistence type="inferred from homology"/>
<evidence type="ECO:0000259" key="2">
    <source>
        <dbReference type="Pfam" id="PF00975"/>
    </source>
</evidence>
<dbReference type="Proteomes" id="UP000653411">
    <property type="component" value="Unassembled WGS sequence"/>
</dbReference>
<dbReference type="Pfam" id="PF00975">
    <property type="entry name" value="Thioesterase"/>
    <property type="match status" value="1"/>
</dbReference>
<dbReference type="InterPro" id="IPR029058">
    <property type="entry name" value="AB_hydrolase_fold"/>
</dbReference>
<comment type="similarity">
    <text evidence="1">Belongs to the thioesterase family.</text>
</comment>
<dbReference type="InterPro" id="IPR001031">
    <property type="entry name" value="Thioesterase"/>
</dbReference>
<comment type="caution">
    <text evidence="3">The sequence shown here is derived from an EMBL/GenBank/DDBJ whole genome shotgun (WGS) entry which is preliminary data.</text>
</comment>
<sequence length="220" mass="23091">MGCADVVAVQYPGRQDRRGERALTSVAGLVGGVREALRGWDDLPLVLFGHSMGAVVAFELARVLRGEGAQPLGLIVSGRRSAAVCGDGRVHVLGDDALVEEVRVLSGTDPGLLGDREVLSMVLPALRADFEAVETYRYVPDAAGGVPLSCPLTVFTGSADPRVGVQEAMAWRELTEGVFSLRVFPGGHFYLGGQVAEVCEAVAENIRVFTGTRVQASAGG</sequence>
<gene>
    <name evidence="3" type="primary">rifR</name>
    <name evidence="3" type="ORF">GCM10011578_054120</name>
</gene>
<keyword evidence="3" id="KW-0378">Hydrolase</keyword>
<protein>
    <submittedName>
        <fullName evidence="3">Oleoyl-ACP hydrolase</fullName>
    </submittedName>
</protein>
<dbReference type="AlphaFoldDB" id="A0A918CTH3"/>
<dbReference type="SUPFAM" id="SSF53474">
    <property type="entry name" value="alpha/beta-Hydrolases"/>
    <property type="match status" value="1"/>
</dbReference>
<dbReference type="PANTHER" id="PTHR11487">
    <property type="entry name" value="THIOESTERASE"/>
    <property type="match status" value="1"/>
</dbReference>
<dbReference type="InterPro" id="IPR012223">
    <property type="entry name" value="TEII"/>
</dbReference>
<feature type="domain" description="Thioesterase" evidence="2">
    <location>
        <begin position="4"/>
        <end position="202"/>
    </location>
</feature>